<feature type="region of interest" description="Disordered" evidence="1">
    <location>
        <begin position="1"/>
        <end position="58"/>
    </location>
</feature>
<dbReference type="InterPro" id="IPR029061">
    <property type="entry name" value="THDP-binding"/>
</dbReference>
<dbReference type="Gene3D" id="3.40.50.970">
    <property type="match status" value="1"/>
</dbReference>
<dbReference type="Proteomes" id="UP000062973">
    <property type="component" value="Chromosome"/>
</dbReference>
<dbReference type="KEGG" id="amq:AMETH_3939"/>
<dbReference type="STRING" id="1068978.AMETH_3939"/>
<dbReference type="HOGENOM" id="CLU_1923164_0_0_11"/>
<dbReference type="GO" id="GO:0000287">
    <property type="term" value="F:magnesium ion binding"/>
    <property type="evidence" value="ECO:0007669"/>
    <property type="project" value="UniProtKB-ARBA"/>
</dbReference>
<name>A0A076MYG8_AMYME</name>
<dbReference type="AlphaFoldDB" id="A0A076MYG8"/>
<sequence length="131" mass="14168">MVTPNENRAHTERAATASEPAVALDRPKSPVGHGVRVLTRPERLEPPRPRSTPLRADWGFFEPAEPDEYPRLGTAFGWQAHRVDGHDVAALLGLLRQVVAGATRTSPVVIIADTLSELVDEGIPSSRGPPI</sequence>
<organism evidence="2 3">
    <name type="scientific">Amycolatopsis methanolica 239</name>
    <dbReference type="NCBI Taxonomy" id="1068978"/>
    <lineage>
        <taxon>Bacteria</taxon>
        <taxon>Bacillati</taxon>
        <taxon>Actinomycetota</taxon>
        <taxon>Actinomycetes</taxon>
        <taxon>Pseudonocardiales</taxon>
        <taxon>Pseudonocardiaceae</taxon>
        <taxon>Amycolatopsis</taxon>
        <taxon>Amycolatopsis methanolica group</taxon>
    </lineage>
</organism>
<dbReference type="PATRIC" id="fig|1068978.7.peg.4220"/>
<evidence type="ECO:0000256" key="1">
    <source>
        <dbReference type="SAM" id="MobiDB-lite"/>
    </source>
</evidence>
<dbReference type="OrthoDB" id="8732661at2"/>
<gene>
    <name evidence="2" type="ORF">AMETH_3939</name>
</gene>
<keyword evidence="3" id="KW-1185">Reference proteome</keyword>
<dbReference type="SUPFAM" id="SSF52518">
    <property type="entry name" value="Thiamin diphosphate-binding fold (THDP-binding)"/>
    <property type="match status" value="1"/>
</dbReference>
<reference evidence="2 3" key="1">
    <citation type="submission" date="2014-07" db="EMBL/GenBank/DDBJ databases">
        <title>Whole Genome Sequence of the Amycolatopsis methanolica 239.</title>
        <authorList>
            <person name="Tang B."/>
        </authorList>
    </citation>
    <scope>NUCLEOTIDE SEQUENCE [LARGE SCALE GENOMIC DNA]</scope>
    <source>
        <strain evidence="2 3">239</strain>
    </source>
</reference>
<evidence type="ECO:0000313" key="3">
    <source>
        <dbReference type="Proteomes" id="UP000062973"/>
    </source>
</evidence>
<evidence type="ECO:0000313" key="2">
    <source>
        <dbReference type="EMBL" id="AIJ24031.1"/>
    </source>
</evidence>
<dbReference type="RefSeq" id="WP_017982871.1">
    <property type="nucleotide sequence ID" value="NZ_AQUL01000001.1"/>
</dbReference>
<dbReference type="EMBL" id="CP009110">
    <property type="protein sequence ID" value="AIJ24031.1"/>
    <property type="molecule type" value="Genomic_DNA"/>
</dbReference>
<accession>A0A076MYG8</accession>
<feature type="compositionally biased region" description="Basic and acidic residues" evidence="1">
    <location>
        <begin position="39"/>
        <end position="48"/>
    </location>
</feature>
<protein>
    <submittedName>
        <fullName evidence="2">Uncharacterized protein</fullName>
    </submittedName>
</protein>
<proteinExistence type="predicted"/>